<comment type="function">
    <text evidence="5">Could be a nuclease involved in processing of the 5'-end of pre-16S rRNA.</text>
</comment>
<sequence length="123" mass="13521">MKYLGIDFGLRRVGLATSDGELASPLKIIEGKNLKELIKKVLEESMGFDRIVVGMPEGKTGKMVNGFINNLKKHGLEVVEADETLSSREAQSIAVISGVSRKKRKFNDDKAAAIILQNYLDTL</sequence>
<dbReference type="Gene3D" id="3.30.420.140">
    <property type="entry name" value="YqgF/RNase H-like domain"/>
    <property type="match status" value="1"/>
</dbReference>
<dbReference type="GO" id="GO:0004518">
    <property type="term" value="F:nuclease activity"/>
    <property type="evidence" value="ECO:0007669"/>
    <property type="project" value="UniProtKB-KW"/>
</dbReference>
<dbReference type="AlphaFoldDB" id="A0A1F5JUC7"/>
<dbReference type="Proteomes" id="UP000176902">
    <property type="component" value="Unassembled WGS sequence"/>
</dbReference>
<evidence type="ECO:0000256" key="4">
    <source>
        <dbReference type="ARBA" id="ARBA00022801"/>
    </source>
</evidence>
<accession>A0A1F5JUC7</accession>
<keyword evidence="1 5" id="KW-0963">Cytoplasm</keyword>
<name>A0A1F5JUC7_9BACT</name>
<evidence type="ECO:0000259" key="6">
    <source>
        <dbReference type="SMART" id="SM00732"/>
    </source>
</evidence>
<keyword evidence="4 5" id="KW-0378">Hydrolase</keyword>
<proteinExistence type="inferred from homology"/>
<evidence type="ECO:0000313" key="7">
    <source>
        <dbReference type="EMBL" id="OGE32256.1"/>
    </source>
</evidence>
<dbReference type="HAMAP" id="MF_00651">
    <property type="entry name" value="Nuclease_YqgF"/>
    <property type="match status" value="1"/>
</dbReference>
<dbReference type="Pfam" id="PF03652">
    <property type="entry name" value="RuvX"/>
    <property type="match status" value="1"/>
</dbReference>
<dbReference type="NCBIfam" id="TIGR00250">
    <property type="entry name" value="RNAse_H_YqgF"/>
    <property type="match status" value="1"/>
</dbReference>
<dbReference type="EC" id="3.1.-.-" evidence="5"/>
<evidence type="ECO:0000256" key="1">
    <source>
        <dbReference type="ARBA" id="ARBA00022490"/>
    </source>
</evidence>
<comment type="caution">
    <text evidence="7">The sequence shown here is derived from an EMBL/GenBank/DDBJ whole genome shotgun (WGS) entry which is preliminary data.</text>
</comment>
<dbReference type="InterPro" id="IPR005227">
    <property type="entry name" value="YqgF"/>
</dbReference>
<dbReference type="STRING" id="1797768.A3C59_04600"/>
<dbReference type="PANTHER" id="PTHR33317:SF4">
    <property type="entry name" value="POLYNUCLEOTIDYL TRANSFERASE, RIBONUCLEASE H-LIKE SUPERFAMILY PROTEIN"/>
    <property type="match status" value="1"/>
</dbReference>
<dbReference type="InterPro" id="IPR037027">
    <property type="entry name" value="YqgF/RNaseH-like_dom_sf"/>
</dbReference>
<protein>
    <recommendedName>
        <fullName evidence="5">Putative pre-16S rRNA nuclease</fullName>
        <ecNumber evidence="5">3.1.-.-</ecNumber>
    </recommendedName>
</protein>
<dbReference type="InterPro" id="IPR006641">
    <property type="entry name" value="YqgF/RNaseH-like_dom"/>
</dbReference>
<dbReference type="EMBL" id="MFCV01000030">
    <property type="protein sequence ID" value="OGE32256.1"/>
    <property type="molecule type" value="Genomic_DNA"/>
</dbReference>
<dbReference type="InterPro" id="IPR012337">
    <property type="entry name" value="RNaseH-like_sf"/>
</dbReference>
<dbReference type="GO" id="GO:0005829">
    <property type="term" value="C:cytosol"/>
    <property type="evidence" value="ECO:0007669"/>
    <property type="project" value="TreeGrafter"/>
</dbReference>
<gene>
    <name evidence="7" type="ORF">A3C59_04600</name>
</gene>
<dbReference type="SMART" id="SM00732">
    <property type="entry name" value="YqgFc"/>
    <property type="match status" value="1"/>
</dbReference>
<keyword evidence="2 5" id="KW-0690">Ribosome biogenesis</keyword>
<reference evidence="7 8" key="1">
    <citation type="journal article" date="2016" name="Nat. Commun.">
        <title>Thousands of microbial genomes shed light on interconnected biogeochemical processes in an aquifer system.</title>
        <authorList>
            <person name="Anantharaman K."/>
            <person name="Brown C.T."/>
            <person name="Hug L.A."/>
            <person name="Sharon I."/>
            <person name="Castelle C.J."/>
            <person name="Probst A.J."/>
            <person name="Thomas B.C."/>
            <person name="Singh A."/>
            <person name="Wilkins M.J."/>
            <person name="Karaoz U."/>
            <person name="Brodie E.L."/>
            <person name="Williams K.H."/>
            <person name="Hubbard S.S."/>
            <person name="Banfield J.F."/>
        </authorList>
    </citation>
    <scope>NUCLEOTIDE SEQUENCE [LARGE SCALE GENOMIC DNA]</scope>
</reference>
<evidence type="ECO:0000256" key="2">
    <source>
        <dbReference type="ARBA" id="ARBA00022517"/>
    </source>
</evidence>
<dbReference type="SUPFAM" id="SSF53098">
    <property type="entry name" value="Ribonuclease H-like"/>
    <property type="match status" value="1"/>
</dbReference>
<feature type="domain" description="YqgF/RNase H-like" evidence="6">
    <location>
        <begin position="1"/>
        <end position="90"/>
    </location>
</feature>
<dbReference type="PANTHER" id="PTHR33317">
    <property type="entry name" value="POLYNUCLEOTIDYL TRANSFERASE, RIBONUCLEASE H-LIKE SUPERFAMILY PROTEIN"/>
    <property type="match status" value="1"/>
</dbReference>
<comment type="similarity">
    <text evidence="5">Belongs to the YqgF HJR family.</text>
</comment>
<evidence type="ECO:0000256" key="5">
    <source>
        <dbReference type="HAMAP-Rule" id="MF_00651"/>
    </source>
</evidence>
<organism evidence="7 8">
    <name type="scientific">Candidatus Daviesbacteria bacterium RIFCSPHIGHO2_02_FULL_36_13</name>
    <dbReference type="NCBI Taxonomy" id="1797768"/>
    <lineage>
        <taxon>Bacteria</taxon>
        <taxon>Candidatus Daviesiibacteriota</taxon>
    </lineage>
</organism>
<comment type="subcellular location">
    <subcellularLocation>
        <location evidence="5">Cytoplasm</location>
    </subcellularLocation>
</comment>
<evidence type="ECO:0000313" key="8">
    <source>
        <dbReference type="Proteomes" id="UP000176902"/>
    </source>
</evidence>
<dbReference type="CDD" id="cd16964">
    <property type="entry name" value="YqgF"/>
    <property type="match status" value="1"/>
</dbReference>
<keyword evidence="3 5" id="KW-0540">Nuclease</keyword>
<dbReference type="GO" id="GO:0000967">
    <property type="term" value="P:rRNA 5'-end processing"/>
    <property type="evidence" value="ECO:0007669"/>
    <property type="project" value="UniProtKB-UniRule"/>
</dbReference>
<evidence type="ECO:0000256" key="3">
    <source>
        <dbReference type="ARBA" id="ARBA00022722"/>
    </source>
</evidence>
<dbReference type="GO" id="GO:0016788">
    <property type="term" value="F:hydrolase activity, acting on ester bonds"/>
    <property type="evidence" value="ECO:0007669"/>
    <property type="project" value="UniProtKB-UniRule"/>
</dbReference>